<organism evidence="1 2">
    <name type="scientific">Rosenbergiella nectarea</name>
    <dbReference type="NCBI Taxonomy" id="988801"/>
    <lineage>
        <taxon>Bacteria</taxon>
        <taxon>Pseudomonadati</taxon>
        <taxon>Pseudomonadota</taxon>
        <taxon>Gammaproteobacteria</taxon>
        <taxon>Enterobacterales</taxon>
        <taxon>Erwiniaceae</taxon>
        <taxon>Rosenbergiella</taxon>
    </lineage>
</organism>
<evidence type="ECO:0000313" key="1">
    <source>
        <dbReference type="EMBL" id="SER28955.1"/>
    </source>
</evidence>
<reference evidence="2" key="1">
    <citation type="submission" date="2016-10" db="EMBL/GenBank/DDBJ databases">
        <authorList>
            <person name="Varghese N."/>
            <person name="Submissions S."/>
        </authorList>
    </citation>
    <scope>NUCLEOTIDE SEQUENCE [LARGE SCALE GENOMIC DNA]</scope>
    <source>
        <strain evidence="2">8N4</strain>
    </source>
</reference>
<dbReference type="Proteomes" id="UP000242515">
    <property type="component" value="Unassembled WGS sequence"/>
</dbReference>
<accession>A0A1H9MZX1</accession>
<protein>
    <recommendedName>
        <fullName evidence="3">Phage NinH protein</fullName>
    </recommendedName>
</protein>
<keyword evidence="2" id="KW-1185">Reference proteome</keyword>
<dbReference type="AlphaFoldDB" id="A0A1H9MZX1"/>
<sequence length="59" mass="6819">MEKITSIPLMLRNNHYNISLVAKLLGVDRKTVAIFRDDEGCHRHIVVRGRLMTETRTAK</sequence>
<evidence type="ECO:0008006" key="3">
    <source>
        <dbReference type="Google" id="ProtNLM"/>
    </source>
</evidence>
<evidence type="ECO:0000313" key="2">
    <source>
        <dbReference type="Proteomes" id="UP000242515"/>
    </source>
</evidence>
<dbReference type="STRING" id="988801.SAMN05216522_1209"/>
<name>A0A1H9MZX1_9GAMM</name>
<gene>
    <name evidence="1" type="ORF">SAMN05216522_1209</name>
</gene>
<dbReference type="EMBL" id="FOGC01000020">
    <property type="protein sequence ID" value="SER28955.1"/>
    <property type="molecule type" value="Genomic_DNA"/>
</dbReference>
<proteinExistence type="predicted"/>